<dbReference type="EMBL" id="CACRXK020003041">
    <property type="protein sequence ID" value="CAB3997173.1"/>
    <property type="molecule type" value="Genomic_DNA"/>
</dbReference>
<dbReference type="CDD" id="cd09275">
    <property type="entry name" value="RNase_HI_RT_DIRS1"/>
    <property type="match status" value="1"/>
</dbReference>
<dbReference type="GO" id="GO:0003677">
    <property type="term" value="F:DNA binding"/>
    <property type="evidence" value="ECO:0007669"/>
    <property type="project" value="InterPro"/>
</dbReference>
<evidence type="ECO:0000313" key="3">
    <source>
        <dbReference type="Proteomes" id="UP001152795"/>
    </source>
</evidence>
<feature type="region of interest" description="Disordered" evidence="1">
    <location>
        <begin position="1"/>
        <end position="46"/>
    </location>
</feature>
<evidence type="ECO:0000313" key="2">
    <source>
        <dbReference type="EMBL" id="CAB3997173.1"/>
    </source>
</evidence>
<gene>
    <name evidence="2" type="ORF">PACLA_8A029349</name>
</gene>
<dbReference type="InterPro" id="IPR043128">
    <property type="entry name" value="Rev_trsase/Diguanyl_cyclase"/>
</dbReference>
<dbReference type="GO" id="GO:0015074">
    <property type="term" value="P:DNA integration"/>
    <property type="evidence" value="ECO:0007669"/>
    <property type="project" value="InterPro"/>
</dbReference>
<feature type="compositionally biased region" description="Low complexity" evidence="1">
    <location>
        <begin position="35"/>
        <end position="44"/>
    </location>
</feature>
<keyword evidence="3" id="KW-1185">Reference proteome</keyword>
<dbReference type="InterPro" id="IPR011010">
    <property type="entry name" value="DNA_brk_join_enz"/>
</dbReference>
<accession>A0A7D9E0L8</accession>
<comment type="caution">
    <text evidence="2">The sequence shown here is derived from an EMBL/GenBank/DDBJ whole genome shotgun (WGS) entry which is preliminary data.</text>
</comment>
<dbReference type="InterPro" id="IPR052055">
    <property type="entry name" value="Hepadnavirus_pol/RT"/>
</dbReference>
<sequence length="968" mass="106015">MPHYDRNSRESGPVFPGVVSSEQSSSESRTSIGDTSSASTTTNTVVQSGTSMMPALSTGDIVTNVVQVLQGQLTSLVQNAIDALLSSSASGSSGANCEVSSQAQLSTVTSRTASFVHNLATSAGNFSTLGSAPFRSSATSEASTGMPRMVSCLANSTGRIIPNFLNTFTAPISSSVWSSGGGYSTPEVALASQPSVVPSLPSVLDLAGYSSAEQLLPQSLHGHGPSPFIVGPGYAPISAKIVNAIVSGKHINLGDLLPENALVVDDFSEPQLLLDGRLVLTGSARKPRKEITDILSWVEAFTVFSVIVCSYFPNRWRDLSSYKLLILRTYRQFAGYAWCDYDKAFRQHAAATRLLDWSELNVQLFNFHTAGSAYRGPNSLTTASSSSCSEPNGNRNHDCSVSYLLGMKWRGKFYVDLVLPFGLRSAPFIFNSIADLVEWILRNNYMIRDLLHYLDDYITAGPRCRPDCARNLVVASSVCQSLGLPLHPDKTVGPTTCLIVLGIEPDSVLQTVHLPATKLLALKGLFTEWSARKWCTHVQLESLIGKLHHACLVVWPGRMFLRRMINLLCAFRSRDHPIRLNVEFRLDLQWWIEFLDDWNGTSFTLLPGLMPVADLCVTSDAAGAIGYGALYHQQWFSHKWMPSQMPMSIAYKEFFPVVIAAHLWGDQWAHRRVCFRLDNSSVVHILNARTSRDHHIMGLVRSLLSVAARFNFTFQAQHIPGLANPVADTLSRFRWQGFPDPLSGCLHLQRVLKGIKCCQGFSSDKRLPVTPAILHAIYSHLDLSQYDVMFWAACCLAYFGFLRSCEFTVPNGATFSQALHLSVHDIAADQRVAPSRIQVNIKVSKTDPFRQGCILTLGQGRSPLCPVEAMLNFLELRGGSAGPLFIRSNGVPLTRTYLSERLPRLLSDAGIPGNFSSHSFRIGAATSAALAGVPNHLIQTLGRWSSSAYLTYIRTPRSLLSNLTKSLC</sequence>
<dbReference type="Proteomes" id="UP001152795">
    <property type="component" value="Unassembled WGS sequence"/>
</dbReference>
<dbReference type="InterPro" id="IPR013762">
    <property type="entry name" value="Integrase-like_cat_sf"/>
</dbReference>
<evidence type="ECO:0000256" key="1">
    <source>
        <dbReference type="SAM" id="MobiDB-lite"/>
    </source>
</evidence>
<name>A0A7D9E0L8_PARCT</name>
<dbReference type="PANTHER" id="PTHR33050">
    <property type="entry name" value="REVERSE TRANSCRIPTASE DOMAIN-CONTAINING PROTEIN"/>
    <property type="match status" value="1"/>
</dbReference>
<protein>
    <submittedName>
        <fullName evidence="2">Retrovirus-related Pol poly from transposon 412</fullName>
    </submittedName>
</protein>
<dbReference type="Gene3D" id="1.10.443.10">
    <property type="entry name" value="Intergrase catalytic core"/>
    <property type="match status" value="1"/>
</dbReference>
<dbReference type="AlphaFoldDB" id="A0A7D9E0L8"/>
<dbReference type="InterPro" id="IPR043502">
    <property type="entry name" value="DNA/RNA_pol_sf"/>
</dbReference>
<dbReference type="SUPFAM" id="SSF56349">
    <property type="entry name" value="DNA breaking-rejoining enzymes"/>
    <property type="match status" value="1"/>
</dbReference>
<proteinExistence type="predicted"/>
<dbReference type="Gene3D" id="3.30.70.270">
    <property type="match status" value="1"/>
</dbReference>
<reference evidence="2" key="1">
    <citation type="submission" date="2020-04" db="EMBL/GenBank/DDBJ databases">
        <authorList>
            <person name="Alioto T."/>
            <person name="Alioto T."/>
            <person name="Gomez Garrido J."/>
        </authorList>
    </citation>
    <scope>NUCLEOTIDE SEQUENCE</scope>
    <source>
        <strain evidence="2">A484AB</strain>
    </source>
</reference>
<dbReference type="GO" id="GO:0006310">
    <property type="term" value="P:DNA recombination"/>
    <property type="evidence" value="ECO:0007669"/>
    <property type="project" value="InterPro"/>
</dbReference>
<dbReference type="SUPFAM" id="SSF56672">
    <property type="entry name" value="DNA/RNA polymerases"/>
    <property type="match status" value="1"/>
</dbReference>
<dbReference type="OrthoDB" id="5985771at2759"/>
<organism evidence="2 3">
    <name type="scientific">Paramuricea clavata</name>
    <name type="common">Red gorgonian</name>
    <name type="synonym">Violescent sea-whip</name>
    <dbReference type="NCBI Taxonomy" id="317549"/>
    <lineage>
        <taxon>Eukaryota</taxon>
        <taxon>Metazoa</taxon>
        <taxon>Cnidaria</taxon>
        <taxon>Anthozoa</taxon>
        <taxon>Octocorallia</taxon>
        <taxon>Malacalcyonacea</taxon>
        <taxon>Plexauridae</taxon>
        <taxon>Paramuricea</taxon>
    </lineage>
</organism>
<dbReference type="PANTHER" id="PTHR33050:SF8">
    <property type="entry name" value="REVERSE TRANSCRIPTASE DOMAIN-CONTAINING PROTEIN"/>
    <property type="match status" value="1"/>
</dbReference>